<name>A0A386H1S8_9CLOT</name>
<keyword evidence="3" id="KW-0479">Metal-binding</keyword>
<dbReference type="PANTHER" id="PTHR13778:SF47">
    <property type="entry name" value="LIPOPOLYSACCHARIDE 1,3-GALACTOSYLTRANSFERASE"/>
    <property type="match status" value="1"/>
</dbReference>
<proteinExistence type="predicted"/>
<evidence type="ECO:0000256" key="2">
    <source>
        <dbReference type="ARBA" id="ARBA00022679"/>
    </source>
</evidence>
<reference evidence="4 5" key="1">
    <citation type="journal article" date="2019" name="Int. J. Syst. Evol. Microbiol.">
        <title>Clostridium fermenticellae sp. nov., isolated from the mud in a fermentation cellar for the production of the Chinese liquor, baijiu.</title>
        <authorList>
            <person name="Xu P.X."/>
            <person name="Chai L.J."/>
            <person name="Qiu T."/>
            <person name="Zhang X.J."/>
            <person name="Lu Z.M."/>
            <person name="Xiao C."/>
            <person name="Wang S.T."/>
            <person name="Shen C.H."/>
            <person name="Shi J.S."/>
            <person name="Xu Z.H."/>
        </authorList>
    </citation>
    <scope>NUCLEOTIDE SEQUENCE [LARGE SCALE GENOMIC DNA]</scope>
    <source>
        <strain evidence="4 5">JN500901</strain>
    </source>
</reference>
<keyword evidence="5" id="KW-1185">Reference proteome</keyword>
<sequence length="268" mass="32155">MNILVTLNSNYLKPLKVMLKSLFINNPKERFYIYMIHSDMKETELSDISMLVQKDGNKFYAIRVRNEYFKDSPLTMHYTKEMYYRLLAFKFLPKDVDKILYLDPDILVINSIKKLYDTDISEYLYAAAYHDIPTVKEINRLRLKPYEVERYYNSGVLLMNISLQRELVKEEEILNFVQNNKNKLILPDQDIINALYAKYIKQINGIIYNYDPRYYKYNKIISKGNIDMDYVINNTSIIHFCGKRKPWQKSYTGEFYSLYKHYEKVAES</sequence>
<protein>
    <submittedName>
        <fullName evidence="4">Glycosyltransferase family 8 protein</fullName>
    </submittedName>
</protein>
<dbReference type="AlphaFoldDB" id="A0A386H1S8"/>
<gene>
    <name evidence="4" type="ORF">D4Z93_03580</name>
</gene>
<evidence type="ECO:0000256" key="3">
    <source>
        <dbReference type="ARBA" id="ARBA00022723"/>
    </source>
</evidence>
<dbReference type="SUPFAM" id="SSF53448">
    <property type="entry name" value="Nucleotide-diphospho-sugar transferases"/>
    <property type="match status" value="1"/>
</dbReference>
<dbReference type="Proteomes" id="UP000266301">
    <property type="component" value="Chromosome"/>
</dbReference>
<dbReference type="GO" id="GO:0046872">
    <property type="term" value="F:metal ion binding"/>
    <property type="evidence" value="ECO:0007669"/>
    <property type="project" value="UniProtKB-KW"/>
</dbReference>
<dbReference type="InterPro" id="IPR002495">
    <property type="entry name" value="Glyco_trans_8"/>
</dbReference>
<evidence type="ECO:0000256" key="1">
    <source>
        <dbReference type="ARBA" id="ARBA00022676"/>
    </source>
</evidence>
<dbReference type="InterPro" id="IPR029044">
    <property type="entry name" value="Nucleotide-diphossugar_trans"/>
</dbReference>
<dbReference type="CDD" id="cd04194">
    <property type="entry name" value="GT8_A4GalT_like"/>
    <property type="match status" value="1"/>
</dbReference>
<dbReference type="Pfam" id="PF01501">
    <property type="entry name" value="Glyco_transf_8"/>
    <property type="match status" value="1"/>
</dbReference>
<dbReference type="Gene3D" id="3.90.550.10">
    <property type="entry name" value="Spore Coat Polysaccharide Biosynthesis Protein SpsA, Chain A"/>
    <property type="match status" value="1"/>
</dbReference>
<keyword evidence="1" id="KW-0328">Glycosyltransferase</keyword>
<accession>A0A386H1S8</accession>
<dbReference type="RefSeq" id="WP_119970446.1">
    <property type="nucleotide sequence ID" value="NZ_CP032416.1"/>
</dbReference>
<evidence type="ECO:0000313" key="4">
    <source>
        <dbReference type="EMBL" id="AYD39649.1"/>
    </source>
</evidence>
<dbReference type="InterPro" id="IPR050748">
    <property type="entry name" value="Glycosyltrans_8_dom-fam"/>
</dbReference>
<evidence type="ECO:0000313" key="5">
    <source>
        <dbReference type="Proteomes" id="UP000266301"/>
    </source>
</evidence>
<dbReference type="KEGG" id="cfer:D4Z93_03580"/>
<dbReference type="OrthoDB" id="9798746at2"/>
<dbReference type="PANTHER" id="PTHR13778">
    <property type="entry name" value="GLYCOSYLTRANSFERASE 8 DOMAIN-CONTAINING PROTEIN"/>
    <property type="match status" value="1"/>
</dbReference>
<organism evidence="4 5">
    <name type="scientific">Clostridium fermenticellae</name>
    <dbReference type="NCBI Taxonomy" id="2068654"/>
    <lineage>
        <taxon>Bacteria</taxon>
        <taxon>Bacillati</taxon>
        <taxon>Bacillota</taxon>
        <taxon>Clostridia</taxon>
        <taxon>Eubacteriales</taxon>
        <taxon>Clostridiaceae</taxon>
        <taxon>Clostridium</taxon>
    </lineage>
</organism>
<keyword evidence="2 4" id="KW-0808">Transferase</keyword>
<dbReference type="EMBL" id="CP032416">
    <property type="protein sequence ID" value="AYD39649.1"/>
    <property type="molecule type" value="Genomic_DNA"/>
</dbReference>
<dbReference type="GO" id="GO:0016757">
    <property type="term" value="F:glycosyltransferase activity"/>
    <property type="evidence" value="ECO:0007669"/>
    <property type="project" value="UniProtKB-KW"/>
</dbReference>